<comment type="caution">
    <text evidence="2">The sequence shown here is derived from an EMBL/GenBank/DDBJ whole genome shotgun (WGS) entry which is preliminary data.</text>
</comment>
<organism evidence="2 3">
    <name type="scientific">Penicillium nordicum</name>
    <dbReference type="NCBI Taxonomy" id="229535"/>
    <lineage>
        <taxon>Eukaryota</taxon>
        <taxon>Fungi</taxon>
        <taxon>Dikarya</taxon>
        <taxon>Ascomycota</taxon>
        <taxon>Pezizomycotina</taxon>
        <taxon>Eurotiomycetes</taxon>
        <taxon>Eurotiomycetidae</taxon>
        <taxon>Eurotiales</taxon>
        <taxon>Aspergillaceae</taxon>
        <taxon>Penicillium</taxon>
    </lineage>
</organism>
<gene>
    <name evidence="2" type="ORF">ACN38_g7770</name>
</gene>
<keyword evidence="3" id="KW-1185">Reference proteome</keyword>
<protein>
    <submittedName>
        <fullName evidence="2">Uncharacterized protein</fullName>
    </submittedName>
</protein>
<name>A0A0M9WE35_9EURO</name>
<evidence type="ECO:0000313" key="2">
    <source>
        <dbReference type="EMBL" id="KOS41355.1"/>
    </source>
</evidence>
<dbReference type="Proteomes" id="UP000037696">
    <property type="component" value="Unassembled WGS sequence"/>
</dbReference>
<dbReference type="EMBL" id="LHQQ01000134">
    <property type="protein sequence ID" value="KOS41355.1"/>
    <property type="molecule type" value="Genomic_DNA"/>
</dbReference>
<sequence length="66" mass="7382">MISTEVDEVDEIDEVDATGGIKRIIQLATWDLWTHGHCDSSTQIFSDNDDGGGEKLERNSLQRHVP</sequence>
<evidence type="ECO:0000313" key="3">
    <source>
        <dbReference type="Proteomes" id="UP000037696"/>
    </source>
</evidence>
<feature type="region of interest" description="Disordered" evidence="1">
    <location>
        <begin position="43"/>
        <end position="66"/>
    </location>
</feature>
<evidence type="ECO:0000256" key="1">
    <source>
        <dbReference type="SAM" id="MobiDB-lite"/>
    </source>
</evidence>
<accession>A0A0M9WE35</accession>
<dbReference type="AlphaFoldDB" id="A0A0M9WE35"/>
<reference evidence="2 3" key="1">
    <citation type="submission" date="2015-08" db="EMBL/GenBank/DDBJ databases">
        <title>Genome sequencing of Penicillium nordicum.</title>
        <authorList>
            <person name="Nguyen H.D."/>
            <person name="Seifert K.A."/>
        </authorList>
    </citation>
    <scope>NUCLEOTIDE SEQUENCE [LARGE SCALE GENOMIC DNA]</scope>
    <source>
        <strain evidence="2 3">DAOMC 185683</strain>
    </source>
</reference>
<proteinExistence type="predicted"/>